<dbReference type="Proteomes" id="UP000256561">
    <property type="component" value="Unassembled WGS sequence"/>
</dbReference>
<feature type="transmembrane region" description="Helical" evidence="6">
    <location>
        <begin position="187"/>
        <end position="210"/>
    </location>
</feature>
<feature type="transmembrane region" description="Helical" evidence="6">
    <location>
        <begin position="274"/>
        <end position="292"/>
    </location>
</feature>
<feature type="transmembrane region" description="Helical" evidence="6">
    <location>
        <begin position="149"/>
        <end position="175"/>
    </location>
</feature>
<feature type="transmembrane region" description="Helical" evidence="6">
    <location>
        <begin position="242"/>
        <end position="262"/>
    </location>
</feature>
<dbReference type="InterPro" id="IPR018461">
    <property type="entry name" value="Na/H_Antiport_NhaC-like_C"/>
</dbReference>
<evidence type="ECO:0000256" key="5">
    <source>
        <dbReference type="ARBA" id="ARBA00023136"/>
    </source>
</evidence>
<evidence type="ECO:0000313" key="9">
    <source>
        <dbReference type="Proteomes" id="UP000256561"/>
    </source>
</evidence>
<evidence type="ECO:0000256" key="6">
    <source>
        <dbReference type="SAM" id="Phobius"/>
    </source>
</evidence>
<feature type="transmembrane region" description="Helical" evidence="6">
    <location>
        <begin position="22"/>
        <end position="47"/>
    </location>
</feature>
<dbReference type="PANTHER" id="PTHR43478:SF1">
    <property type="entry name" value="NA+_H+ ANTIPORTER NHAC-LIKE C-TERMINAL DOMAIN-CONTAINING PROTEIN"/>
    <property type="match status" value="1"/>
</dbReference>
<dbReference type="GO" id="GO:0005886">
    <property type="term" value="C:plasma membrane"/>
    <property type="evidence" value="ECO:0007669"/>
    <property type="project" value="UniProtKB-SubCell"/>
</dbReference>
<dbReference type="EMBL" id="QRHA01000004">
    <property type="protein sequence ID" value="RDV26636.1"/>
    <property type="molecule type" value="Genomic_DNA"/>
</dbReference>
<dbReference type="Pfam" id="PF03553">
    <property type="entry name" value="Na_H_antiporter"/>
    <property type="match status" value="1"/>
</dbReference>
<dbReference type="OrthoDB" id="9762978at2"/>
<comment type="subcellular location">
    <subcellularLocation>
        <location evidence="1">Cell membrane</location>
        <topology evidence="1">Multi-pass membrane protein</topology>
    </subcellularLocation>
</comment>
<reference evidence="9" key="1">
    <citation type="submission" date="2018-08" db="EMBL/GenBank/DDBJ databases">
        <authorList>
            <person name="Zhang J."/>
            <person name="Du Z.-J."/>
        </authorList>
    </citation>
    <scope>NUCLEOTIDE SEQUENCE [LARGE SCALE GENOMIC DNA]</scope>
    <source>
        <strain evidence="9">KCTC 52655</strain>
    </source>
</reference>
<feature type="transmembrane region" description="Helical" evidence="6">
    <location>
        <begin position="112"/>
        <end position="137"/>
    </location>
</feature>
<evidence type="ECO:0000256" key="2">
    <source>
        <dbReference type="ARBA" id="ARBA00022475"/>
    </source>
</evidence>
<evidence type="ECO:0000259" key="7">
    <source>
        <dbReference type="Pfam" id="PF03553"/>
    </source>
</evidence>
<feature type="domain" description="Na+/H+ antiporter NhaC-like C-terminal" evidence="7">
    <location>
        <begin position="170"/>
        <end position="451"/>
    </location>
</feature>
<gene>
    <name evidence="8" type="ORF">DXV75_06500</name>
</gene>
<accession>A0A3D8M9I6</accession>
<keyword evidence="3 6" id="KW-0812">Transmembrane</keyword>
<evidence type="ECO:0000256" key="3">
    <source>
        <dbReference type="ARBA" id="ARBA00022692"/>
    </source>
</evidence>
<dbReference type="PANTHER" id="PTHR43478">
    <property type="entry name" value="NA+/H+ ANTIPORTER-RELATED"/>
    <property type="match status" value="1"/>
</dbReference>
<sequence>MDWVSILPPLVAIIVVFWKKEVIMALLLAVLCAEALILINAGGAVALSPITSVERVIEVASSPGNTRILLFSVLVGALLAYIRDSGGVTATVDWLTRKGVAKNRRQVGGLTMFTGIAVFIESNLSVLTAGIFARGLFDKFGMSRARLAYIIDSTSAPVCILILLNGWGAFILGLLDTYELETSSASILWGSVPLNFYALFTLAIVAYTIVKDKVHGPMAKEDEQVAHSDTPLTTEPATKARFMLVPLLTMVISMVGFMLWTGNGVLAEGSGSKSVLYATILATSVAYFLLLFHRRFNHHEAVAIGFKGMGELLPLVTIVLLSLTLGSSLKVLGTGVFVAGIVGEYLPLFLIVPMLFIAGAIMSFTTGTSWGTFAILIPIGVPLIQALGLPPSLVIAAILGGGVFGDHCSPISDTSAVSSIAAGCDLLTHVRTQLPYALVAGGMTLVAYVIASLVMIG</sequence>
<feature type="transmembrane region" description="Helical" evidence="6">
    <location>
        <begin position="312"/>
        <end position="339"/>
    </location>
</feature>
<dbReference type="RefSeq" id="WP_115592589.1">
    <property type="nucleotide sequence ID" value="NZ_QRHA01000004.1"/>
</dbReference>
<keyword evidence="4 6" id="KW-1133">Transmembrane helix</keyword>
<evidence type="ECO:0000313" key="8">
    <source>
        <dbReference type="EMBL" id="RDV26636.1"/>
    </source>
</evidence>
<evidence type="ECO:0000256" key="1">
    <source>
        <dbReference type="ARBA" id="ARBA00004651"/>
    </source>
</evidence>
<evidence type="ECO:0000256" key="4">
    <source>
        <dbReference type="ARBA" id="ARBA00022989"/>
    </source>
</evidence>
<keyword evidence="9" id="KW-1185">Reference proteome</keyword>
<proteinExistence type="predicted"/>
<organism evidence="8 9">
    <name type="scientific">Alteromonas aestuariivivens</name>
    <dbReference type="NCBI Taxonomy" id="1938339"/>
    <lineage>
        <taxon>Bacteria</taxon>
        <taxon>Pseudomonadati</taxon>
        <taxon>Pseudomonadota</taxon>
        <taxon>Gammaproteobacteria</taxon>
        <taxon>Alteromonadales</taxon>
        <taxon>Alteromonadaceae</taxon>
        <taxon>Alteromonas/Salinimonas group</taxon>
        <taxon>Alteromonas</taxon>
    </lineage>
</organism>
<keyword evidence="2" id="KW-1003">Cell membrane</keyword>
<dbReference type="AlphaFoldDB" id="A0A3D8M9I6"/>
<feature type="transmembrane region" description="Helical" evidence="6">
    <location>
        <begin position="436"/>
        <end position="456"/>
    </location>
</feature>
<name>A0A3D8M9I6_9ALTE</name>
<protein>
    <submittedName>
        <fullName evidence="8">Sodium:proton antiporter</fullName>
    </submittedName>
</protein>
<feature type="transmembrane region" description="Helical" evidence="6">
    <location>
        <begin position="373"/>
        <end position="399"/>
    </location>
</feature>
<feature type="transmembrane region" description="Helical" evidence="6">
    <location>
        <begin position="345"/>
        <end position="366"/>
    </location>
</feature>
<comment type="caution">
    <text evidence="8">The sequence shown here is derived from an EMBL/GenBank/DDBJ whole genome shotgun (WGS) entry which is preliminary data.</text>
</comment>
<feature type="transmembrane region" description="Helical" evidence="6">
    <location>
        <begin position="68"/>
        <end position="92"/>
    </location>
</feature>
<keyword evidence="5 6" id="KW-0472">Membrane</keyword>